<dbReference type="EMBL" id="KL448321">
    <property type="protein sequence ID" value="KFO82840.1"/>
    <property type="molecule type" value="Genomic_DNA"/>
</dbReference>
<feature type="non-terminal residue" evidence="1">
    <location>
        <position position="1"/>
    </location>
</feature>
<organism evidence="1 2">
    <name type="scientific">Cuculus canorus</name>
    <name type="common">Common cuckoo</name>
    <dbReference type="NCBI Taxonomy" id="55661"/>
    <lineage>
        <taxon>Eukaryota</taxon>
        <taxon>Metazoa</taxon>
        <taxon>Chordata</taxon>
        <taxon>Craniata</taxon>
        <taxon>Vertebrata</taxon>
        <taxon>Euteleostomi</taxon>
        <taxon>Archelosauria</taxon>
        <taxon>Archosauria</taxon>
        <taxon>Dinosauria</taxon>
        <taxon>Saurischia</taxon>
        <taxon>Theropoda</taxon>
        <taxon>Coelurosauria</taxon>
        <taxon>Aves</taxon>
        <taxon>Neognathae</taxon>
        <taxon>Neoaves</taxon>
        <taxon>Otidimorphae</taxon>
        <taxon>Cuculiformes</taxon>
        <taxon>Cuculidae</taxon>
        <taxon>Cuculus</taxon>
    </lineage>
</organism>
<name>A0A091GKE6_CUCCA</name>
<evidence type="ECO:0000313" key="2">
    <source>
        <dbReference type="Proteomes" id="UP000053760"/>
    </source>
</evidence>
<evidence type="ECO:0000313" key="1">
    <source>
        <dbReference type="EMBL" id="KFO82840.1"/>
    </source>
</evidence>
<feature type="non-terminal residue" evidence="1">
    <location>
        <position position="75"/>
    </location>
</feature>
<dbReference type="Proteomes" id="UP000053760">
    <property type="component" value="Unassembled WGS sequence"/>
</dbReference>
<reference evidence="1 2" key="1">
    <citation type="submission" date="2014-04" db="EMBL/GenBank/DDBJ databases">
        <title>Genome evolution of avian class.</title>
        <authorList>
            <person name="Zhang G."/>
            <person name="Li C."/>
        </authorList>
    </citation>
    <scope>NUCLEOTIDE SEQUENCE [LARGE SCALE GENOMIC DNA]</scope>
    <source>
        <strain evidence="1">BGI_N303</strain>
    </source>
</reference>
<dbReference type="AlphaFoldDB" id="A0A091GKE6"/>
<keyword evidence="2" id="KW-1185">Reference proteome</keyword>
<sequence length="75" mass="8886">SSAKLSDCFPHSSRLQIPHRVIHTVVAFFPDCCYCFQSLVVMLQSFPFSFWFDYTDQYRIICILSPHWSCLFQED</sequence>
<proteinExistence type="predicted"/>
<accession>A0A091GKE6</accession>
<gene>
    <name evidence="1" type="ORF">N303_08111</name>
</gene>
<protein>
    <submittedName>
        <fullName evidence="1">Uncharacterized protein</fullName>
    </submittedName>
</protein>